<dbReference type="KEGG" id="sth:STH239"/>
<dbReference type="Gene3D" id="1.10.10.1330">
    <property type="entry name" value="RNA polymerase sigma-54 factor, core-binding domain"/>
    <property type="match status" value="1"/>
</dbReference>
<evidence type="ECO:0000256" key="3">
    <source>
        <dbReference type="ARBA" id="ARBA00022679"/>
    </source>
</evidence>
<proteinExistence type="inferred from homology"/>
<dbReference type="GO" id="GO:0003677">
    <property type="term" value="F:DNA binding"/>
    <property type="evidence" value="ECO:0007669"/>
    <property type="project" value="UniProtKB-KW"/>
</dbReference>
<organism evidence="12 13">
    <name type="scientific">Symbiobacterium thermophilum (strain DSM 24528 / JCM 14929 / IAM 14863 / T)</name>
    <dbReference type="NCBI Taxonomy" id="292459"/>
    <lineage>
        <taxon>Bacteria</taxon>
        <taxon>Bacillati</taxon>
        <taxon>Bacillota</taxon>
        <taxon>Clostridia</taxon>
        <taxon>Eubacteriales</taxon>
        <taxon>Symbiobacteriaceae</taxon>
        <taxon>Symbiobacterium</taxon>
    </lineage>
</organism>
<keyword evidence="3" id="KW-0808">Transferase</keyword>
<gene>
    <name evidence="12" type="ordered locus">STH239</name>
</gene>
<evidence type="ECO:0000256" key="6">
    <source>
        <dbReference type="ARBA" id="ARBA00023082"/>
    </source>
</evidence>
<feature type="domain" description="RNA polymerase sigma factor 54 DNA-binding" evidence="10">
    <location>
        <begin position="293"/>
        <end position="451"/>
    </location>
</feature>
<dbReference type="STRING" id="292459.STH239"/>
<keyword evidence="8" id="KW-0804">Transcription</keyword>
<keyword evidence="5" id="KW-0805">Transcription regulation</keyword>
<dbReference type="GO" id="GO:0000428">
    <property type="term" value="C:DNA-directed RNA polymerase complex"/>
    <property type="evidence" value="ECO:0007669"/>
    <property type="project" value="UniProtKB-KW"/>
</dbReference>
<dbReference type="InterPro" id="IPR007634">
    <property type="entry name" value="RNA_pol_sigma_54_DNA-bd"/>
</dbReference>
<dbReference type="InterPro" id="IPR007046">
    <property type="entry name" value="RNA_pol_sigma_54_core-bd"/>
</dbReference>
<dbReference type="EMBL" id="AP006840">
    <property type="protein sequence ID" value="BAD39224.1"/>
    <property type="molecule type" value="Genomic_DNA"/>
</dbReference>
<dbReference type="eggNOG" id="COG1508">
    <property type="taxonomic scope" value="Bacteria"/>
</dbReference>
<dbReference type="InterPro" id="IPR038709">
    <property type="entry name" value="RpoN_core-bd_sf"/>
</dbReference>
<evidence type="ECO:0000256" key="5">
    <source>
        <dbReference type="ARBA" id="ARBA00023015"/>
    </source>
</evidence>
<feature type="domain" description="RNA polymerase sigma factor 54 core-binding" evidence="11">
    <location>
        <begin position="92"/>
        <end position="280"/>
    </location>
</feature>
<reference evidence="12 13" key="1">
    <citation type="journal article" date="2004" name="Nucleic Acids Res.">
        <title>Genome sequence of Symbiobacterium thermophilum, an uncultivable bacterium that depends on microbial commensalism.</title>
        <authorList>
            <person name="Ueda K."/>
            <person name="Yamashita A."/>
            <person name="Ishikawa J."/>
            <person name="Shimada M."/>
            <person name="Watsuji T."/>
            <person name="Morimura K."/>
            <person name="Ikeda H."/>
            <person name="Hattori M."/>
            <person name="Beppu T."/>
        </authorList>
    </citation>
    <scope>NUCLEOTIDE SEQUENCE [LARGE SCALE GENOMIC DNA]</scope>
    <source>
        <strain evidence="13">T / IAM 14863</strain>
    </source>
</reference>
<evidence type="ECO:0000259" key="11">
    <source>
        <dbReference type="Pfam" id="PF04963"/>
    </source>
</evidence>
<keyword evidence="6" id="KW-0731">Sigma factor</keyword>
<dbReference type="GO" id="GO:0001216">
    <property type="term" value="F:DNA-binding transcription activator activity"/>
    <property type="evidence" value="ECO:0007669"/>
    <property type="project" value="InterPro"/>
</dbReference>
<dbReference type="NCBIfam" id="TIGR02395">
    <property type="entry name" value="rpoN_sigma"/>
    <property type="match status" value="1"/>
</dbReference>
<evidence type="ECO:0000256" key="8">
    <source>
        <dbReference type="ARBA" id="ARBA00023163"/>
    </source>
</evidence>
<keyword evidence="7" id="KW-0238">DNA-binding</keyword>
<evidence type="ECO:0000259" key="10">
    <source>
        <dbReference type="Pfam" id="PF04552"/>
    </source>
</evidence>
<dbReference type="GO" id="GO:0006352">
    <property type="term" value="P:DNA-templated transcription initiation"/>
    <property type="evidence" value="ECO:0007669"/>
    <property type="project" value="InterPro"/>
</dbReference>
<dbReference type="InterPro" id="IPR000394">
    <property type="entry name" value="RNA_pol_sigma_54"/>
</dbReference>
<dbReference type="PRINTS" id="PR00045">
    <property type="entry name" value="SIGMA54FCT"/>
</dbReference>
<sequence length="452" mass="50366">MRLGFELRMQQTQRLVMTPELRQAITVLQKPVAELSELIAGELLENPCLEVEPREPSEDGAPSEVGRLLDFLNRGGSHGAGAPPEREEDTSFEPFTPRMPTLAEHLHSQLGLLRLDRAQERIARFLIGCIDDHGYLAVSLGEAAAQLGATEEQVEAALKVIQSLDPPGVGARSLQECLLIQWATLDDPNPLVPELIRHHLQDLAAGRIPRIAERLGVDCAAVQAAADAIRNLDPKPGRRFGGGDEARYVVPDVFIERVGQEYVVMVNEAPLPRLSVSTHYRRLLDAADGHTRRYVEERIQSALWLIRSIEQRRLTLLRVTEAIVRFQREFFDRGPRHLRPLTLREVAQAVGVHESTVSRATSGKWAQTPQGMFELKYFFSSGVETGHGEGVAAEAVKRMIADLIRQEDPARPLSDQALAEALAAQGLRIARRTVAKYREEMGLPNSGQRRRY</sequence>
<dbReference type="Pfam" id="PF00309">
    <property type="entry name" value="Sigma54_AID"/>
    <property type="match status" value="1"/>
</dbReference>
<keyword evidence="4" id="KW-0548">Nucleotidyltransferase</keyword>
<dbReference type="PROSITE" id="PS00718">
    <property type="entry name" value="SIGMA54_2"/>
    <property type="match status" value="1"/>
</dbReference>
<dbReference type="Pfam" id="PF04963">
    <property type="entry name" value="Sigma54_CBD"/>
    <property type="match status" value="1"/>
</dbReference>
<evidence type="ECO:0000256" key="9">
    <source>
        <dbReference type="SAM" id="MobiDB-lite"/>
    </source>
</evidence>
<dbReference type="Gene3D" id="1.10.10.60">
    <property type="entry name" value="Homeodomain-like"/>
    <property type="match status" value="1"/>
</dbReference>
<comment type="similarity">
    <text evidence="1">Belongs to the sigma-54 factor family.</text>
</comment>
<accession>Q67SW9</accession>
<dbReference type="Proteomes" id="UP000000417">
    <property type="component" value="Chromosome"/>
</dbReference>
<dbReference type="Pfam" id="PF04552">
    <property type="entry name" value="Sigma54_DBD"/>
    <property type="match status" value="1"/>
</dbReference>
<evidence type="ECO:0000256" key="4">
    <source>
        <dbReference type="ARBA" id="ARBA00022695"/>
    </source>
</evidence>
<dbReference type="RefSeq" id="WP_011194374.1">
    <property type="nucleotide sequence ID" value="NC_006177.1"/>
</dbReference>
<protein>
    <submittedName>
        <fullName evidence="12">RNA polymerase sigma-54 factor</fullName>
    </submittedName>
</protein>
<dbReference type="HOGENOM" id="CLU_020569_1_1_9"/>
<keyword evidence="2" id="KW-0240">DNA-directed RNA polymerase</keyword>
<dbReference type="PROSITE" id="PS50044">
    <property type="entry name" value="SIGMA54_3"/>
    <property type="match status" value="1"/>
</dbReference>
<dbReference type="PANTHER" id="PTHR32248:SF4">
    <property type="entry name" value="RNA POLYMERASE SIGMA-54 FACTOR"/>
    <property type="match status" value="1"/>
</dbReference>
<dbReference type="PROSITE" id="PS00717">
    <property type="entry name" value="SIGMA54_1"/>
    <property type="match status" value="1"/>
</dbReference>
<dbReference type="GO" id="GO:0016987">
    <property type="term" value="F:sigma factor activity"/>
    <property type="evidence" value="ECO:0007669"/>
    <property type="project" value="UniProtKB-KW"/>
</dbReference>
<evidence type="ECO:0000313" key="12">
    <source>
        <dbReference type="EMBL" id="BAD39224.1"/>
    </source>
</evidence>
<dbReference type="PANTHER" id="PTHR32248">
    <property type="entry name" value="RNA POLYMERASE SIGMA-54 FACTOR"/>
    <property type="match status" value="1"/>
</dbReference>
<dbReference type="GO" id="GO:0016779">
    <property type="term" value="F:nucleotidyltransferase activity"/>
    <property type="evidence" value="ECO:0007669"/>
    <property type="project" value="UniProtKB-KW"/>
</dbReference>
<dbReference type="AlphaFoldDB" id="Q67SW9"/>
<dbReference type="OrthoDB" id="9814402at2"/>
<dbReference type="PIRSF" id="PIRSF000774">
    <property type="entry name" value="RpoN"/>
    <property type="match status" value="1"/>
</dbReference>
<evidence type="ECO:0000256" key="1">
    <source>
        <dbReference type="ARBA" id="ARBA00008798"/>
    </source>
</evidence>
<name>Q67SW9_SYMTH</name>
<evidence type="ECO:0000256" key="7">
    <source>
        <dbReference type="ARBA" id="ARBA00023125"/>
    </source>
</evidence>
<evidence type="ECO:0000256" key="2">
    <source>
        <dbReference type="ARBA" id="ARBA00022478"/>
    </source>
</evidence>
<keyword evidence="13" id="KW-1185">Reference proteome</keyword>
<evidence type="ECO:0000313" key="13">
    <source>
        <dbReference type="Proteomes" id="UP000000417"/>
    </source>
</evidence>
<feature type="region of interest" description="Disordered" evidence="9">
    <location>
        <begin position="72"/>
        <end position="93"/>
    </location>
</feature>
<dbReference type="NCBIfam" id="NF009118">
    <property type="entry name" value="PRK12469.1"/>
    <property type="match status" value="1"/>
</dbReference>